<evidence type="ECO:0000256" key="3">
    <source>
        <dbReference type="ARBA" id="ARBA00023163"/>
    </source>
</evidence>
<accession>A0A919WIQ4</accession>
<evidence type="ECO:0000256" key="1">
    <source>
        <dbReference type="ARBA" id="ARBA00023015"/>
    </source>
</evidence>
<dbReference type="Pfam" id="PF12833">
    <property type="entry name" value="HTH_18"/>
    <property type="match status" value="1"/>
</dbReference>
<keyword evidence="3" id="KW-0804">Transcription</keyword>
<dbReference type="SUPFAM" id="SSF46689">
    <property type="entry name" value="Homeodomain-like"/>
    <property type="match status" value="2"/>
</dbReference>
<dbReference type="InterPro" id="IPR050959">
    <property type="entry name" value="MarA-like"/>
</dbReference>
<dbReference type="PANTHER" id="PTHR47504">
    <property type="entry name" value="RIGHT ORIGIN-BINDING PROTEIN"/>
    <property type="match status" value="1"/>
</dbReference>
<reference evidence="5" key="1">
    <citation type="submission" date="2021-03" db="EMBL/GenBank/DDBJ databases">
        <title>Antimicrobial resistance genes in bacteria isolated from Japanese honey, and their potential for conferring macrolide and lincosamide resistance in the American foulbrood pathogen Paenibacillus larvae.</title>
        <authorList>
            <person name="Okamoto M."/>
            <person name="Kumagai M."/>
            <person name="Kanamori H."/>
            <person name="Takamatsu D."/>
        </authorList>
    </citation>
    <scope>NUCLEOTIDE SEQUENCE</scope>
    <source>
        <strain evidence="5">J27TS8</strain>
    </source>
</reference>
<dbReference type="AlphaFoldDB" id="A0A919WIQ4"/>
<dbReference type="PANTHER" id="PTHR47504:SF6">
    <property type="entry name" value="ARAC-FAMILY TRANSCRIPTIONAL REGULATOR"/>
    <property type="match status" value="1"/>
</dbReference>
<sequence length="294" mass="34169">MYNHEIMIKNIILYVEENLHEPLDLENIAAQSNFLKYHFHRIFQSTIGMTITEYIRIRRLANASSALIYTSERILDIALYYQFESQESFTRAFKEIYKLPPGKYRRIMRDMIKIKEETNMDTKVKGWFLSGSNPFHYEMGIDHEVVHQGKASGYLKSKTVSDSTEFATMMQAFKANQFVGKRIKLSCFIRTQEVDTYAGMWMRVDDTMEDVLQFDNMSNRPIKGTTNWNHYSIILDVPTQSAVISFGIILSGQGTVWADQFTFEEVDESIPTTNLEVHGELLDEPVNLSFDEEI</sequence>
<protein>
    <submittedName>
        <fullName evidence="5">HTH-type transcriptional regulator YbfP</fullName>
    </submittedName>
</protein>
<dbReference type="Gene3D" id="2.60.120.260">
    <property type="entry name" value="Galactose-binding domain-like"/>
    <property type="match status" value="1"/>
</dbReference>
<keyword evidence="2" id="KW-0238">DNA-binding</keyword>
<dbReference type="PROSITE" id="PS01124">
    <property type="entry name" value="HTH_ARAC_FAMILY_2"/>
    <property type="match status" value="1"/>
</dbReference>
<comment type="caution">
    <text evidence="5">The sequence shown here is derived from an EMBL/GenBank/DDBJ whole genome shotgun (WGS) entry which is preliminary data.</text>
</comment>
<keyword evidence="1" id="KW-0805">Transcription regulation</keyword>
<dbReference type="InterPro" id="IPR018060">
    <property type="entry name" value="HTH_AraC"/>
</dbReference>
<evidence type="ECO:0000259" key="4">
    <source>
        <dbReference type="PROSITE" id="PS01124"/>
    </source>
</evidence>
<keyword evidence="6" id="KW-1185">Reference proteome</keyword>
<proteinExistence type="predicted"/>
<evidence type="ECO:0000313" key="5">
    <source>
        <dbReference type="EMBL" id="GIN62447.1"/>
    </source>
</evidence>
<gene>
    <name evidence="5" type="primary">ybfP</name>
    <name evidence="5" type="ORF">J27TS8_24400</name>
</gene>
<name>A0A919WIQ4_9BACI</name>
<dbReference type="SMART" id="SM00342">
    <property type="entry name" value="HTH_ARAC"/>
    <property type="match status" value="1"/>
</dbReference>
<dbReference type="GO" id="GO:0003700">
    <property type="term" value="F:DNA-binding transcription factor activity"/>
    <property type="evidence" value="ECO:0007669"/>
    <property type="project" value="InterPro"/>
</dbReference>
<dbReference type="EMBL" id="BORC01000003">
    <property type="protein sequence ID" value="GIN62447.1"/>
    <property type="molecule type" value="Genomic_DNA"/>
</dbReference>
<evidence type="ECO:0000256" key="2">
    <source>
        <dbReference type="ARBA" id="ARBA00023125"/>
    </source>
</evidence>
<feature type="domain" description="HTH araC/xylS-type" evidence="4">
    <location>
        <begin position="9"/>
        <end position="107"/>
    </location>
</feature>
<dbReference type="InterPro" id="IPR018062">
    <property type="entry name" value="HTH_AraC-typ_CS"/>
</dbReference>
<evidence type="ECO:0000313" key="6">
    <source>
        <dbReference type="Proteomes" id="UP000682111"/>
    </source>
</evidence>
<dbReference type="InterPro" id="IPR009057">
    <property type="entry name" value="Homeodomain-like_sf"/>
</dbReference>
<organism evidence="5 6">
    <name type="scientific">Robertmurraya siralis</name>
    <dbReference type="NCBI Taxonomy" id="77777"/>
    <lineage>
        <taxon>Bacteria</taxon>
        <taxon>Bacillati</taxon>
        <taxon>Bacillota</taxon>
        <taxon>Bacilli</taxon>
        <taxon>Bacillales</taxon>
        <taxon>Bacillaceae</taxon>
        <taxon>Robertmurraya</taxon>
    </lineage>
</organism>
<dbReference type="Proteomes" id="UP000682111">
    <property type="component" value="Unassembled WGS sequence"/>
</dbReference>
<dbReference type="GO" id="GO:0043565">
    <property type="term" value="F:sequence-specific DNA binding"/>
    <property type="evidence" value="ECO:0007669"/>
    <property type="project" value="InterPro"/>
</dbReference>
<dbReference type="Gene3D" id="1.10.10.60">
    <property type="entry name" value="Homeodomain-like"/>
    <property type="match status" value="2"/>
</dbReference>
<dbReference type="PROSITE" id="PS00041">
    <property type="entry name" value="HTH_ARAC_FAMILY_1"/>
    <property type="match status" value="1"/>
</dbReference>